<dbReference type="InterPro" id="IPR036412">
    <property type="entry name" value="HAD-like_sf"/>
</dbReference>
<protein>
    <submittedName>
        <fullName evidence="1">HAD family hydrolase</fullName>
    </submittedName>
</protein>
<dbReference type="Pfam" id="PF00702">
    <property type="entry name" value="Hydrolase"/>
    <property type="match status" value="1"/>
</dbReference>
<dbReference type="EMBL" id="JAAOIV010000002">
    <property type="protein sequence ID" value="NHN54739.1"/>
    <property type="molecule type" value="Genomic_DNA"/>
</dbReference>
<comment type="caution">
    <text evidence="1">The sequence shown here is derived from an EMBL/GenBank/DDBJ whole genome shotgun (WGS) entry which is preliminary data.</text>
</comment>
<dbReference type="SFLD" id="SFLDG01135">
    <property type="entry name" value="C1.5.6:_HAD__Beta-PGM__Phospha"/>
    <property type="match status" value="1"/>
</dbReference>
<gene>
    <name evidence="1" type="ORF">G9U51_02945</name>
</gene>
<dbReference type="PRINTS" id="PR00413">
    <property type="entry name" value="HADHALOGNASE"/>
</dbReference>
<dbReference type="AlphaFoldDB" id="A0A967E9D1"/>
<dbReference type="SFLD" id="SFLDS00003">
    <property type="entry name" value="Haloacid_Dehalogenase"/>
    <property type="match status" value="1"/>
</dbReference>
<dbReference type="InterPro" id="IPR050155">
    <property type="entry name" value="HAD-like_hydrolase_sf"/>
</dbReference>
<dbReference type="Proteomes" id="UP000744769">
    <property type="component" value="Unassembled WGS sequence"/>
</dbReference>
<dbReference type="InterPro" id="IPR023198">
    <property type="entry name" value="PGP-like_dom2"/>
</dbReference>
<dbReference type="SFLD" id="SFLDG01129">
    <property type="entry name" value="C1.5:_HAD__Beta-PGM__Phosphata"/>
    <property type="match status" value="1"/>
</dbReference>
<name>A0A967E9D1_9MICO</name>
<dbReference type="Gene3D" id="3.40.50.1000">
    <property type="entry name" value="HAD superfamily/HAD-like"/>
    <property type="match status" value="1"/>
</dbReference>
<dbReference type="GO" id="GO:0006281">
    <property type="term" value="P:DNA repair"/>
    <property type="evidence" value="ECO:0007669"/>
    <property type="project" value="TreeGrafter"/>
</dbReference>
<keyword evidence="2" id="KW-1185">Reference proteome</keyword>
<dbReference type="SUPFAM" id="SSF56784">
    <property type="entry name" value="HAD-like"/>
    <property type="match status" value="1"/>
</dbReference>
<dbReference type="GO" id="GO:0008967">
    <property type="term" value="F:phosphoglycolate phosphatase activity"/>
    <property type="evidence" value="ECO:0007669"/>
    <property type="project" value="TreeGrafter"/>
</dbReference>
<dbReference type="NCBIfam" id="TIGR01549">
    <property type="entry name" value="HAD-SF-IA-v1"/>
    <property type="match status" value="1"/>
</dbReference>
<dbReference type="Gene3D" id="1.10.150.240">
    <property type="entry name" value="Putative phosphatase, domain 2"/>
    <property type="match status" value="1"/>
</dbReference>
<organism evidence="1 2">
    <name type="scientific">Metallococcus carri</name>
    <dbReference type="NCBI Taxonomy" id="1656884"/>
    <lineage>
        <taxon>Bacteria</taxon>
        <taxon>Bacillati</taxon>
        <taxon>Actinomycetota</taxon>
        <taxon>Actinomycetes</taxon>
        <taxon>Micrococcales</taxon>
        <taxon>Dermacoccaceae</taxon>
        <taxon>Metallococcus</taxon>
    </lineage>
</organism>
<dbReference type="PANTHER" id="PTHR43434:SF16">
    <property type="entry name" value="BLL8046 PROTEIN"/>
    <property type="match status" value="1"/>
</dbReference>
<evidence type="ECO:0000313" key="2">
    <source>
        <dbReference type="Proteomes" id="UP000744769"/>
    </source>
</evidence>
<accession>A0A967E9D1</accession>
<reference evidence="1" key="1">
    <citation type="submission" date="2020-03" db="EMBL/GenBank/DDBJ databases">
        <title>Draft sequencing of Calidifontibacter sp. DB0510.</title>
        <authorList>
            <person name="Kim D.-U."/>
        </authorList>
    </citation>
    <scope>NUCLEOTIDE SEQUENCE</scope>
    <source>
        <strain evidence="1">DB0510</strain>
    </source>
</reference>
<sequence length="220" mass="23958">MSRDVVVLDVDGTLVDSTYLHAIAWARAFAAYDLAAPTWRVHRAIGMGGDRLVAEVLGEDAERAHGDDLRERWRQEYEPLRGEARPFDGAERLIRQLRNGGFLVALASSGEREFVDEAVERLGVADALEAVVSSDDAEESKPEPDVLEAALRASRAERAVMVGDSVYDVDAASRAGLRCITFRTGGFGEAELYKAGAATVVDGPREAIGLDWLSFLGYCR</sequence>
<evidence type="ECO:0000313" key="1">
    <source>
        <dbReference type="EMBL" id="NHN54739.1"/>
    </source>
</evidence>
<proteinExistence type="predicted"/>
<dbReference type="RefSeq" id="WP_166192931.1">
    <property type="nucleotide sequence ID" value="NZ_JAAOIV010000002.1"/>
</dbReference>
<dbReference type="InterPro" id="IPR006439">
    <property type="entry name" value="HAD-SF_hydro_IA"/>
</dbReference>
<keyword evidence="1" id="KW-0378">Hydrolase</keyword>
<dbReference type="InterPro" id="IPR023214">
    <property type="entry name" value="HAD_sf"/>
</dbReference>
<dbReference type="GO" id="GO:0005829">
    <property type="term" value="C:cytosol"/>
    <property type="evidence" value="ECO:0007669"/>
    <property type="project" value="TreeGrafter"/>
</dbReference>
<dbReference type="PANTHER" id="PTHR43434">
    <property type="entry name" value="PHOSPHOGLYCOLATE PHOSPHATASE"/>
    <property type="match status" value="1"/>
</dbReference>